<evidence type="ECO:0000313" key="1">
    <source>
        <dbReference type="EMBL" id="KAF7272604.1"/>
    </source>
</evidence>
<reference evidence="1" key="1">
    <citation type="submission" date="2020-08" db="EMBL/GenBank/DDBJ databases">
        <title>Genome sequencing and assembly of the red palm weevil Rhynchophorus ferrugineus.</title>
        <authorList>
            <person name="Dias G.B."/>
            <person name="Bergman C.M."/>
            <person name="Manee M."/>
        </authorList>
    </citation>
    <scope>NUCLEOTIDE SEQUENCE</scope>
    <source>
        <strain evidence="1">AA-2017</strain>
        <tissue evidence="1">Whole larva</tissue>
    </source>
</reference>
<dbReference type="Proteomes" id="UP000625711">
    <property type="component" value="Unassembled WGS sequence"/>
</dbReference>
<comment type="caution">
    <text evidence="1">The sequence shown here is derived from an EMBL/GenBank/DDBJ whole genome shotgun (WGS) entry which is preliminary data.</text>
</comment>
<accession>A0A834I286</accession>
<organism evidence="1 2">
    <name type="scientific">Rhynchophorus ferrugineus</name>
    <name type="common">Red palm weevil</name>
    <name type="synonym">Curculio ferrugineus</name>
    <dbReference type="NCBI Taxonomy" id="354439"/>
    <lineage>
        <taxon>Eukaryota</taxon>
        <taxon>Metazoa</taxon>
        <taxon>Ecdysozoa</taxon>
        <taxon>Arthropoda</taxon>
        <taxon>Hexapoda</taxon>
        <taxon>Insecta</taxon>
        <taxon>Pterygota</taxon>
        <taxon>Neoptera</taxon>
        <taxon>Endopterygota</taxon>
        <taxon>Coleoptera</taxon>
        <taxon>Polyphaga</taxon>
        <taxon>Cucujiformia</taxon>
        <taxon>Curculionidae</taxon>
        <taxon>Dryophthorinae</taxon>
        <taxon>Rhynchophorus</taxon>
    </lineage>
</organism>
<sequence length="73" mass="8333">MPSPATRPFPTYPHHSAVSARHWQRSDRVRETDLRGTMVYGSRWVVRLQADCPPSGSRPTFDLVVSFSDFLLC</sequence>
<evidence type="ECO:0000313" key="2">
    <source>
        <dbReference type="Proteomes" id="UP000625711"/>
    </source>
</evidence>
<gene>
    <name evidence="1" type="ORF">GWI33_014616</name>
</gene>
<keyword evidence="2" id="KW-1185">Reference proteome</keyword>
<dbReference type="AlphaFoldDB" id="A0A834I286"/>
<dbReference type="EMBL" id="JAACXV010013735">
    <property type="protein sequence ID" value="KAF7272604.1"/>
    <property type="molecule type" value="Genomic_DNA"/>
</dbReference>
<name>A0A834I286_RHYFE</name>
<protein>
    <submittedName>
        <fullName evidence="1">Uncharacterized protein</fullName>
    </submittedName>
</protein>
<proteinExistence type="predicted"/>